<evidence type="ECO:0000313" key="11">
    <source>
        <dbReference type="EMBL" id="AKO51290.1"/>
    </source>
</evidence>
<keyword evidence="3" id="KW-1003">Cell membrane</keyword>
<protein>
    <recommendedName>
        <fullName evidence="9">TRAP transporter small permease protein</fullName>
    </recommendedName>
</protein>
<evidence type="ECO:0000256" key="6">
    <source>
        <dbReference type="ARBA" id="ARBA00022989"/>
    </source>
</evidence>
<comment type="similarity">
    <text evidence="8 9">Belongs to the TRAP transporter small permease family.</text>
</comment>
<dbReference type="PANTHER" id="PTHR35011">
    <property type="entry name" value="2,3-DIKETO-L-GULONATE TRAP TRANSPORTER SMALL PERMEASE PROTEIN YIAM"/>
    <property type="match status" value="1"/>
</dbReference>
<feature type="transmembrane region" description="Helical" evidence="9">
    <location>
        <begin position="141"/>
        <end position="160"/>
    </location>
</feature>
<keyword evidence="7 9" id="KW-0472">Membrane</keyword>
<name>A0A0H4I107_9GAMM</name>
<comment type="subunit">
    <text evidence="9">The complex comprises the extracytoplasmic solute receptor protein and the two transmembrane proteins.</text>
</comment>
<keyword evidence="2 9" id="KW-0813">Transport</keyword>
<dbReference type="InterPro" id="IPR007387">
    <property type="entry name" value="TRAP_DctQ"/>
</dbReference>
<evidence type="ECO:0000256" key="8">
    <source>
        <dbReference type="ARBA" id="ARBA00038436"/>
    </source>
</evidence>
<evidence type="ECO:0000256" key="5">
    <source>
        <dbReference type="ARBA" id="ARBA00022692"/>
    </source>
</evidence>
<keyword evidence="12" id="KW-1185">Reference proteome</keyword>
<feature type="transmembrane region" description="Helical" evidence="9">
    <location>
        <begin position="101"/>
        <end position="121"/>
    </location>
</feature>
<sequence>MAIAAQPSKDRQSQNWASLTADKIEDALIFVAGSAFVIIAALIIAQVFSRYVLQAPPTWTEELTRYVFVWLAWLSAAVVFRKGQHVTIDAINAIMPDRLKGLHEFFVKVVCVAILIFLLTYGWQALEFATSYSPALNIQMVYVYASAPVAAFIMLTFVALDAVDKYLGRRASHAV</sequence>
<dbReference type="AlphaFoldDB" id="A0A0H4I107"/>
<reference evidence="11 12" key="1">
    <citation type="submission" date="2015-05" db="EMBL/GenBank/DDBJ databases">
        <title>Complete genome of Marinobacter psychrophilus strain 20041T isolated from sea-ice of the Canadian Basin.</title>
        <authorList>
            <person name="Song L."/>
            <person name="Ren L."/>
            <person name="Yu Y."/>
            <person name="Wang X."/>
        </authorList>
    </citation>
    <scope>NUCLEOTIDE SEQUENCE [LARGE SCALE GENOMIC DNA]</scope>
    <source>
        <strain evidence="11 12">20041</strain>
    </source>
</reference>
<keyword evidence="5 9" id="KW-0812">Transmembrane</keyword>
<keyword evidence="6 9" id="KW-1133">Transmembrane helix</keyword>
<dbReference type="GO" id="GO:0022857">
    <property type="term" value="F:transmembrane transporter activity"/>
    <property type="evidence" value="ECO:0007669"/>
    <property type="project" value="UniProtKB-UniRule"/>
</dbReference>
<dbReference type="InterPro" id="IPR055348">
    <property type="entry name" value="DctQ"/>
</dbReference>
<evidence type="ECO:0000313" key="12">
    <source>
        <dbReference type="Proteomes" id="UP000036406"/>
    </source>
</evidence>
<comment type="subcellular location">
    <subcellularLocation>
        <location evidence="1 9">Cell inner membrane</location>
        <topology evidence="1 9">Multi-pass membrane protein</topology>
    </subcellularLocation>
</comment>
<dbReference type="KEGG" id="mpq:ABA45_01665"/>
<evidence type="ECO:0000256" key="2">
    <source>
        <dbReference type="ARBA" id="ARBA00022448"/>
    </source>
</evidence>
<organism evidence="11 12">
    <name type="scientific">Marinobacter psychrophilus</name>
    <dbReference type="NCBI Taxonomy" id="330734"/>
    <lineage>
        <taxon>Bacteria</taxon>
        <taxon>Pseudomonadati</taxon>
        <taxon>Pseudomonadota</taxon>
        <taxon>Gammaproteobacteria</taxon>
        <taxon>Pseudomonadales</taxon>
        <taxon>Marinobacteraceae</taxon>
        <taxon>Marinobacter</taxon>
    </lineage>
</organism>
<comment type="function">
    <text evidence="9">Part of the tripartite ATP-independent periplasmic (TRAP) transport system.</text>
</comment>
<evidence type="ECO:0000256" key="3">
    <source>
        <dbReference type="ARBA" id="ARBA00022475"/>
    </source>
</evidence>
<dbReference type="EMBL" id="CP011494">
    <property type="protein sequence ID" value="AKO51290.1"/>
    <property type="molecule type" value="Genomic_DNA"/>
</dbReference>
<feature type="transmembrane region" description="Helical" evidence="9">
    <location>
        <begin position="63"/>
        <end position="80"/>
    </location>
</feature>
<proteinExistence type="inferred from homology"/>
<evidence type="ECO:0000256" key="9">
    <source>
        <dbReference type="RuleBase" id="RU369079"/>
    </source>
</evidence>
<dbReference type="PATRIC" id="fig|330734.3.peg.365"/>
<evidence type="ECO:0000256" key="4">
    <source>
        <dbReference type="ARBA" id="ARBA00022519"/>
    </source>
</evidence>
<dbReference type="Proteomes" id="UP000036406">
    <property type="component" value="Chromosome"/>
</dbReference>
<dbReference type="RefSeq" id="WP_048383951.1">
    <property type="nucleotide sequence ID" value="NZ_CP011494.1"/>
</dbReference>
<keyword evidence="4 9" id="KW-0997">Cell inner membrane</keyword>
<evidence type="ECO:0000256" key="7">
    <source>
        <dbReference type="ARBA" id="ARBA00023136"/>
    </source>
</evidence>
<dbReference type="Pfam" id="PF04290">
    <property type="entry name" value="DctQ"/>
    <property type="match status" value="1"/>
</dbReference>
<gene>
    <name evidence="11" type="ORF">ABA45_01665</name>
</gene>
<dbReference type="GO" id="GO:0005886">
    <property type="term" value="C:plasma membrane"/>
    <property type="evidence" value="ECO:0007669"/>
    <property type="project" value="UniProtKB-SubCell"/>
</dbReference>
<evidence type="ECO:0000256" key="1">
    <source>
        <dbReference type="ARBA" id="ARBA00004429"/>
    </source>
</evidence>
<dbReference type="PANTHER" id="PTHR35011:SF11">
    <property type="entry name" value="TRAP TRANSPORTER SMALL PERMEASE PROTEIN"/>
    <property type="match status" value="1"/>
</dbReference>
<feature type="transmembrane region" description="Helical" evidence="9">
    <location>
        <begin position="27"/>
        <end position="48"/>
    </location>
</feature>
<dbReference type="STRING" id="330734.ABA45_01665"/>
<feature type="domain" description="Tripartite ATP-independent periplasmic transporters DctQ component" evidence="10">
    <location>
        <begin position="39"/>
        <end position="163"/>
    </location>
</feature>
<evidence type="ECO:0000259" key="10">
    <source>
        <dbReference type="Pfam" id="PF04290"/>
    </source>
</evidence>
<dbReference type="GO" id="GO:0015740">
    <property type="term" value="P:C4-dicarboxylate transport"/>
    <property type="evidence" value="ECO:0007669"/>
    <property type="project" value="TreeGrafter"/>
</dbReference>
<accession>A0A0H4I107</accession>